<name>A0AAV4XGR4_CAEEX</name>
<accession>A0AAV4XGR4</accession>
<proteinExistence type="predicted"/>
<comment type="caution">
    <text evidence="1">The sequence shown here is derived from an EMBL/GenBank/DDBJ whole genome shotgun (WGS) entry which is preliminary data.</text>
</comment>
<evidence type="ECO:0000313" key="2">
    <source>
        <dbReference type="Proteomes" id="UP001054945"/>
    </source>
</evidence>
<sequence length="76" mass="8478">MFVGGHKPLPTLKPTRIFRPFECPQSMAHLCVPRGRNDISNEIHAELHSFQRSMVSPEDPQGPAMIHALGGFTLEL</sequence>
<dbReference type="Proteomes" id="UP001054945">
    <property type="component" value="Unassembled WGS sequence"/>
</dbReference>
<evidence type="ECO:0000313" key="1">
    <source>
        <dbReference type="EMBL" id="GIY93842.1"/>
    </source>
</evidence>
<organism evidence="1 2">
    <name type="scientific">Caerostris extrusa</name>
    <name type="common">Bark spider</name>
    <name type="synonym">Caerostris bankana</name>
    <dbReference type="NCBI Taxonomy" id="172846"/>
    <lineage>
        <taxon>Eukaryota</taxon>
        <taxon>Metazoa</taxon>
        <taxon>Ecdysozoa</taxon>
        <taxon>Arthropoda</taxon>
        <taxon>Chelicerata</taxon>
        <taxon>Arachnida</taxon>
        <taxon>Araneae</taxon>
        <taxon>Araneomorphae</taxon>
        <taxon>Entelegynae</taxon>
        <taxon>Araneoidea</taxon>
        <taxon>Araneidae</taxon>
        <taxon>Caerostris</taxon>
    </lineage>
</organism>
<gene>
    <name evidence="1" type="ORF">CEXT_754281</name>
</gene>
<keyword evidence="2" id="KW-1185">Reference proteome</keyword>
<dbReference type="EMBL" id="BPLR01000315">
    <property type="protein sequence ID" value="GIY93842.1"/>
    <property type="molecule type" value="Genomic_DNA"/>
</dbReference>
<dbReference type="AlphaFoldDB" id="A0AAV4XGR4"/>
<reference evidence="1 2" key="1">
    <citation type="submission" date="2021-06" db="EMBL/GenBank/DDBJ databases">
        <title>Caerostris extrusa draft genome.</title>
        <authorList>
            <person name="Kono N."/>
            <person name="Arakawa K."/>
        </authorList>
    </citation>
    <scope>NUCLEOTIDE SEQUENCE [LARGE SCALE GENOMIC DNA]</scope>
</reference>
<protein>
    <submittedName>
        <fullName evidence="1">Uncharacterized protein</fullName>
    </submittedName>
</protein>